<proteinExistence type="inferred from homology"/>
<dbReference type="InterPro" id="IPR050644">
    <property type="entry name" value="PG_Glycine_Bridge_Synth"/>
</dbReference>
<accession>A0A8S0Y1P3</accession>
<dbReference type="EMBL" id="LR746496">
    <property type="protein sequence ID" value="CAA7599755.1"/>
    <property type="molecule type" value="Genomic_DNA"/>
</dbReference>
<reference evidence="9" key="2">
    <citation type="submission" date="2020-01" db="EMBL/GenBank/DDBJ databases">
        <authorList>
            <person name="Hornung B."/>
        </authorList>
    </citation>
    <scope>NUCLEOTIDE SEQUENCE</scope>
    <source>
        <strain evidence="9">PacBioINE</strain>
    </source>
</reference>
<dbReference type="GO" id="GO:0016747">
    <property type="term" value="F:acyltransferase activity, transferring groups other than amino-acyl groups"/>
    <property type="evidence" value="ECO:0007669"/>
    <property type="project" value="InterPro"/>
</dbReference>
<dbReference type="PANTHER" id="PTHR36174:SF1">
    <property type="entry name" value="LIPID II:GLYCINE GLYCYLTRANSFERASE"/>
    <property type="match status" value="1"/>
</dbReference>
<dbReference type="Proteomes" id="UP001071230">
    <property type="component" value="Unassembled WGS sequence"/>
</dbReference>
<dbReference type="EC" id="2.3.2.-" evidence="9"/>
<name>A0A8S0Y1P3_9FIRM</name>
<dbReference type="Proteomes" id="UP000836597">
    <property type="component" value="Chromosome"/>
</dbReference>
<evidence type="ECO:0000313" key="9">
    <source>
        <dbReference type="EMBL" id="CAA7599755.1"/>
    </source>
</evidence>
<dbReference type="GO" id="GO:0071555">
    <property type="term" value="P:cell wall organization"/>
    <property type="evidence" value="ECO:0007669"/>
    <property type="project" value="UniProtKB-KW"/>
</dbReference>
<evidence type="ECO:0000256" key="3">
    <source>
        <dbReference type="ARBA" id="ARBA00022960"/>
    </source>
</evidence>
<dbReference type="GO" id="GO:0016755">
    <property type="term" value="F:aminoacyltransferase activity"/>
    <property type="evidence" value="ECO:0007669"/>
    <property type="project" value="InterPro"/>
</dbReference>
<evidence type="ECO:0000313" key="11">
    <source>
        <dbReference type="Proteomes" id="UP001071230"/>
    </source>
</evidence>
<dbReference type="PROSITE" id="PS51191">
    <property type="entry name" value="FEMABX"/>
    <property type="match status" value="1"/>
</dbReference>
<evidence type="ECO:0000313" key="10">
    <source>
        <dbReference type="EMBL" id="CEJ06306.1"/>
    </source>
</evidence>
<keyword evidence="6" id="KW-0961">Cell wall biogenesis/degradation</keyword>
<dbReference type="InterPro" id="IPR000182">
    <property type="entry name" value="GNAT_dom"/>
</dbReference>
<keyword evidence="4" id="KW-0573">Peptidoglycan synthesis</keyword>
<feature type="region of interest" description="Disordered" evidence="7">
    <location>
        <begin position="357"/>
        <end position="382"/>
    </location>
</feature>
<gene>
    <name evidence="9" type="ORF">DEACI_0382</name>
    <name evidence="10" type="ORF">DEACI_0754</name>
</gene>
<dbReference type="InterPro" id="IPR003447">
    <property type="entry name" value="FEMABX"/>
</dbReference>
<dbReference type="AlphaFoldDB" id="A0A8S0Y1P3"/>
<dbReference type="KEGG" id="aacx:DEACI_0382"/>
<evidence type="ECO:0000256" key="1">
    <source>
        <dbReference type="ARBA" id="ARBA00009943"/>
    </source>
</evidence>
<dbReference type="InterPro" id="IPR016181">
    <property type="entry name" value="Acyl_CoA_acyltransferase"/>
</dbReference>
<evidence type="ECO:0000256" key="5">
    <source>
        <dbReference type="ARBA" id="ARBA00023315"/>
    </source>
</evidence>
<dbReference type="PROSITE" id="PS51186">
    <property type="entry name" value="GNAT"/>
    <property type="match status" value="1"/>
</dbReference>
<organism evidence="9">
    <name type="scientific">Acididesulfobacillus acetoxydans</name>
    <dbReference type="NCBI Taxonomy" id="1561005"/>
    <lineage>
        <taxon>Bacteria</taxon>
        <taxon>Bacillati</taxon>
        <taxon>Bacillota</taxon>
        <taxon>Clostridia</taxon>
        <taxon>Eubacteriales</taxon>
        <taxon>Peptococcaceae</taxon>
        <taxon>Acididesulfobacillus</taxon>
    </lineage>
</organism>
<dbReference type="EMBL" id="CDGJ01000019">
    <property type="protein sequence ID" value="CEJ06306.1"/>
    <property type="molecule type" value="Genomic_DNA"/>
</dbReference>
<protein>
    <submittedName>
        <fullName evidence="9">FemABX peptidyl transferase family profile</fullName>
        <ecNumber evidence="9">2.3.2.-</ecNumber>
    </submittedName>
    <submittedName>
        <fullName evidence="10">Lipid II:glycine glycyltransferase</fullName>
    </submittedName>
</protein>
<keyword evidence="11" id="KW-1185">Reference proteome</keyword>
<reference evidence="10" key="1">
    <citation type="submission" date="2014-11" db="EMBL/GenBank/DDBJ databases">
        <authorList>
            <person name="Hornung B.V."/>
        </authorList>
    </citation>
    <scope>NUCLEOTIDE SEQUENCE</scope>
    <source>
        <strain evidence="10">INE</strain>
    </source>
</reference>
<sequence>MAYAAKWINENERVRFDDFLAQHPKGHVLQTWEWGEIKSRTGWRPWRLLLEEGGEIKAAASVLERKLPVLGMPIFYVPRGPVLTWHDQELFDAVLGAIKGLAKKRGAIFLKIDPDIPSSDREPEQFLRSRGFRSAETGKGFEGVQPKYVFRLDITPEEEELLAGMHQKTRYNIRLAKKKGVQIRRGERADLPEFYRVLKETTERDRFLVRAYSYFEDMFDTLVPAGLAELFIGEYQGQVVAGTLAFTLGDKAWYIYGASSNSHRNVMPNYLIQWEMIRWAKSLGCTMYDFRGVPGHLTEDNPLYGLYRFKKGFNGEYTEFIGEWDLVCRPFVYFLWRHLEPVVSDLIKGLISRLRRRRGGSGKSGQERTSGEVKNGLSRARR</sequence>
<evidence type="ECO:0000256" key="7">
    <source>
        <dbReference type="SAM" id="MobiDB-lite"/>
    </source>
</evidence>
<keyword evidence="3" id="KW-0133">Cell shape</keyword>
<evidence type="ECO:0000256" key="2">
    <source>
        <dbReference type="ARBA" id="ARBA00022679"/>
    </source>
</evidence>
<dbReference type="SUPFAM" id="SSF55729">
    <property type="entry name" value="Acyl-CoA N-acyltransferases (Nat)"/>
    <property type="match status" value="2"/>
</dbReference>
<dbReference type="Pfam" id="PF02388">
    <property type="entry name" value="FemAB"/>
    <property type="match status" value="2"/>
</dbReference>
<evidence type="ECO:0000256" key="4">
    <source>
        <dbReference type="ARBA" id="ARBA00022984"/>
    </source>
</evidence>
<evidence type="ECO:0000259" key="8">
    <source>
        <dbReference type="PROSITE" id="PS51186"/>
    </source>
</evidence>
<comment type="similarity">
    <text evidence="1">Belongs to the FemABX family.</text>
</comment>
<feature type="domain" description="N-acetyltransferase" evidence="8">
    <location>
        <begin position="181"/>
        <end position="340"/>
    </location>
</feature>
<keyword evidence="5 9" id="KW-0012">Acyltransferase</keyword>
<dbReference type="Gene3D" id="3.40.630.30">
    <property type="match status" value="2"/>
</dbReference>
<dbReference type="GO" id="GO:0009252">
    <property type="term" value="P:peptidoglycan biosynthetic process"/>
    <property type="evidence" value="ECO:0007669"/>
    <property type="project" value="UniProtKB-KW"/>
</dbReference>
<evidence type="ECO:0000256" key="6">
    <source>
        <dbReference type="ARBA" id="ARBA00023316"/>
    </source>
</evidence>
<keyword evidence="2 9" id="KW-0808">Transferase</keyword>
<dbReference type="GO" id="GO:0008360">
    <property type="term" value="P:regulation of cell shape"/>
    <property type="evidence" value="ECO:0007669"/>
    <property type="project" value="UniProtKB-KW"/>
</dbReference>
<dbReference type="PANTHER" id="PTHR36174">
    <property type="entry name" value="LIPID II:GLYCINE GLYCYLTRANSFERASE"/>
    <property type="match status" value="1"/>
</dbReference>
<dbReference type="RefSeq" id="WP_240983523.1">
    <property type="nucleotide sequence ID" value="NZ_CDGJ01000019.1"/>
</dbReference>